<dbReference type="SUPFAM" id="SSF53850">
    <property type="entry name" value="Periplasmic binding protein-like II"/>
    <property type="match status" value="1"/>
</dbReference>
<dbReference type="PANTHER" id="PTHR30632:SF11">
    <property type="entry name" value="BLR4797 PROTEIN"/>
    <property type="match status" value="1"/>
</dbReference>
<dbReference type="Proteomes" id="UP000037088">
    <property type="component" value="Unassembled WGS sequence"/>
</dbReference>
<dbReference type="GO" id="GO:0015689">
    <property type="term" value="P:molybdate ion transport"/>
    <property type="evidence" value="ECO:0007669"/>
    <property type="project" value="TreeGrafter"/>
</dbReference>
<dbReference type="STRING" id="1560201.NG42_08035"/>
<sequence length="233" mass="24550">MTASNTIRVFSALAIRAPFDRLEASWQQQYPDSKLEIEWSPTTVIEKKIAAGDTADAVILTVSAMDKLIEQGIVIASSRVELVDSPIGLAMLPDASAPDISSTQALKQALLQARSVAYSLGGASGVYFQALLKQLGIEQQINARATTIAEGFTASQLLSGHADIAIQQISELLTVPGVKVIGPLPEEVQQVTSISAGVFAAATHPEGAAALLDFLRSAPARAAFESFGQTCRD</sequence>
<dbReference type="AlphaFoldDB" id="A0A0L7T619"/>
<proteinExistence type="predicted"/>
<name>A0A0L7T619_9GAMM</name>
<evidence type="ECO:0000313" key="1">
    <source>
        <dbReference type="EMBL" id="KOC90651.1"/>
    </source>
</evidence>
<dbReference type="Proteomes" id="UP000036851">
    <property type="component" value="Unassembled WGS sequence"/>
</dbReference>
<comment type="caution">
    <text evidence="1">The sequence shown here is derived from an EMBL/GenBank/DDBJ whole genome shotgun (WGS) entry which is preliminary data.</text>
</comment>
<protein>
    <submittedName>
        <fullName evidence="1">Molybdate ABC transporter substrate-binding protein</fullName>
    </submittedName>
</protein>
<organism evidence="1 4">
    <name type="scientific">Winslowiella iniecta</name>
    <dbReference type="NCBI Taxonomy" id="1560201"/>
    <lineage>
        <taxon>Bacteria</taxon>
        <taxon>Pseudomonadati</taxon>
        <taxon>Pseudomonadota</taxon>
        <taxon>Gammaproteobacteria</taxon>
        <taxon>Enterobacterales</taxon>
        <taxon>Erwiniaceae</taxon>
        <taxon>Winslowiella</taxon>
    </lineage>
</organism>
<dbReference type="OrthoDB" id="8216219at2"/>
<gene>
    <name evidence="1" type="ORF">NG42_08035</name>
    <name evidence="2" type="ORF">NG43_11900</name>
</gene>
<dbReference type="PATRIC" id="fig|1560201.3.peg.1715"/>
<dbReference type="PANTHER" id="PTHR30632">
    <property type="entry name" value="MOLYBDATE-BINDING PERIPLASMIC PROTEIN"/>
    <property type="match status" value="1"/>
</dbReference>
<reference evidence="3 4" key="1">
    <citation type="journal article" date="2015" name="Int. J. Syst. Evol. Microbiol.">
        <title>Erwinia iniecta sp. nov., isolated from Russian wheat aphids (Diuraphis noxia).</title>
        <authorList>
            <person name="Campillo T."/>
            <person name="Luna E."/>
            <person name="Portier P."/>
            <person name="Fischer-Le Saux M."/>
            <person name="Lapitan N."/>
            <person name="Tisserat N.A."/>
            <person name="Leach J.E."/>
        </authorList>
    </citation>
    <scope>NUCLEOTIDE SEQUENCE [LARGE SCALE GENOMIC DNA]</scope>
    <source>
        <strain evidence="1 4">B120</strain>
        <strain evidence="2 3">B149</strain>
    </source>
</reference>
<dbReference type="EMBL" id="JRXF01000017">
    <property type="protein sequence ID" value="KOC93079.1"/>
    <property type="molecule type" value="Genomic_DNA"/>
</dbReference>
<accession>A0A0L7T619</accession>
<keyword evidence="4" id="KW-1185">Reference proteome</keyword>
<evidence type="ECO:0000313" key="3">
    <source>
        <dbReference type="Proteomes" id="UP000036851"/>
    </source>
</evidence>
<evidence type="ECO:0000313" key="4">
    <source>
        <dbReference type="Proteomes" id="UP000037088"/>
    </source>
</evidence>
<dbReference type="GO" id="GO:0030973">
    <property type="term" value="F:molybdate ion binding"/>
    <property type="evidence" value="ECO:0007669"/>
    <property type="project" value="TreeGrafter"/>
</dbReference>
<dbReference type="InterPro" id="IPR050682">
    <property type="entry name" value="ModA/WtpA"/>
</dbReference>
<dbReference type="Pfam" id="PF13531">
    <property type="entry name" value="SBP_bac_11"/>
    <property type="match status" value="1"/>
</dbReference>
<dbReference type="RefSeq" id="WP_052898798.1">
    <property type="nucleotide sequence ID" value="NZ_JRXE01000009.1"/>
</dbReference>
<dbReference type="Gene3D" id="3.40.190.10">
    <property type="entry name" value="Periplasmic binding protein-like II"/>
    <property type="match status" value="2"/>
</dbReference>
<evidence type="ECO:0000313" key="2">
    <source>
        <dbReference type="EMBL" id="KOC93079.1"/>
    </source>
</evidence>
<dbReference type="EMBL" id="JRXE01000009">
    <property type="protein sequence ID" value="KOC90651.1"/>
    <property type="molecule type" value="Genomic_DNA"/>
</dbReference>